<evidence type="ECO:0000313" key="1">
    <source>
        <dbReference type="Proteomes" id="UP000095282"/>
    </source>
</evidence>
<dbReference type="WBParaSite" id="Csp11.Scaffold630.g22260.t1">
    <property type="protein sequence ID" value="Csp11.Scaffold630.g22260.t1"/>
    <property type="gene ID" value="Csp11.Scaffold630.g22260"/>
</dbReference>
<dbReference type="AlphaFoldDB" id="A0A1I7V4C1"/>
<proteinExistence type="predicted"/>
<sequence>MNVRTNDNCFGALDCAKPESSFIVSTVITGLSDGRVFNFTSSTASFPNITCDNNDMWNLYDTTIQFAGCFMVYPN</sequence>
<dbReference type="Proteomes" id="UP000095282">
    <property type="component" value="Unplaced"/>
</dbReference>
<accession>A0A1I7V4C1</accession>
<reference evidence="2" key="1">
    <citation type="submission" date="2016-11" db="UniProtKB">
        <authorList>
            <consortium name="WormBaseParasite"/>
        </authorList>
    </citation>
    <scope>IDENTIFICATION</scope>
</reference>
<evidence type="ECO:0000313" key="2">
    <source>
        <dbReference type="WBParaSite" id="Csp11.Scaffold630.g22260.t1"/>
    </source>
</evidence>
<name>A0A1I7V4C1_9PELO</name>
<protein>
    <submittedName>
        <fullName evidence="2">DUF281 domain-containing protein</fullName>
    </submittedName>
</protein>
<organism evidence="1 2">
    <name type="scientific">Caenorhabditis tropicalis</name>
    <dbReference type="NCBI Taxonomy" id="1561998"/>
    <lineage>
        <taxon>Eukaryota</taxon>
        <taxon>Metazoa</taxon>
        <taxon>Ecdysozoa</taxon>
        <taxon>Nematoda</taxon>
        <taxon>Chromadorea</taxon>
        <taxon>Rhabditida</taxon>
        <taxon>Rhabditina</taxon>
        <taxon>Rhabditomorpha</taxon>
        <taxon>Rhabditoidea</taxon>
        <taxon>Rhabditidae</taxon>
        <taxon>Peloderinae</taxon>
        <taxon>Caenorhabditis</taxon>
    </lineage>
</organism>
<keyword evidence="1" id="KW-1185">Reference proteome</keyword>